<dbReference type="Proteomes" id="UP000463975">
    <property type="component" value="Chromosome"/>
</dbReference>
<protein>
    <recommendedName>
        <fullName evidence="3">Helix-turn-helix domain-containing protein</fullName>
    </recommendedName>
</protein>
<dbReference type="KEGG" id="bomb:GT348_03870"/>
<proteinExistence type="predicted"/>
<dbReference type="AlphaFoldDB" id="A0A6P1NDH2"/>
<dbReference type="InterPro" id="IPR036388">
    <property type="entry name" value="WH-like_DNA-bd_sf"/>
</dbReference>
<name>A0A6P1NDH2_9PROT</name>
<accession>A0A6P1NDH2</accession>
<evidence type="ECO:0008006" key="3">
    <source>
        <dbReference type="Google" id="ProtNLM"/>
    </source>
</evidence>
<dbReference type="Gene3D" id="1.10.10.10">
    <property type="entry name" value="Winged helix-like DNA-binding domain superfamily/Winged helix DNA-binding domain"/>
    <property type="match status" value="1"/>
</dbReference>
<keyword evidence="2" id="KW-1185">Reference proteome</keyword>
<dbReference type="Pfam" id="PF13730">
    <property type="entry name" value="HTH_36"/>
    <property type="match status" value="1"/>
</dbReference>
<gene>
    <name evidence="1" type="ORF">GT348_03870</name>
</gene>
<evidence type="ECO:0000313" key="2">
    <source>
        <dbReference type="Proteomes" id="UP000463975"/>
    </source>
</evidence>
<sequence>MSNKAINWAIKVPASPTQKHLLLVLANFANDAGYAWPSTRLLVNATGLSERTIRKAKNDLTLKGYIKPSREFCRNCFKLITENKMAGYDEKTELGAGFLAASRANKPDCNTSKAALNSAALYNPEITPNNLNISPIFCTTKNISSSELEMKLPDWLPLDAWNGWLEMRKRKKTPLTPRAIELTLRKLSEFQKQGYNVGSILDTSTERGWTGVFEPRECASFKTKHKPPLNPFAGFDKQWCDKFESDPMAQKVLFIRVVAYSKPTRAPCPQHFWTEQHELTFPGCGPCNKMSKLSVTGKLQRSISLIMTPPHSSVHHRLLITSTPFSAENQSIFYSWEPFLRPPSCSSFQLT</sequence>
<dbReference type="EMBL" id="CP047652">
    <property type="protein sequence ID" value="QHI95519.1"/>
    <property type="molecule type" value="Genomic_DNA"/>
</dbReference>
<evidence type="ECO:0000313" key="1">
    <source>
        <dbReference type="EMBL" id="QHI95519.1"/>
    </source>
</evidence>
<reference evidence="1 2" key="1">
    <citation type="submission" date="2020-01" db="EMBL/GenBank/DDBJ databases">
        <title>Genome sequencing of strain KACC 21507.</title>
        <authorList>
            <person name="Heo J."/>
            <person name="Kim S.-J."/>
            <person name="Kim J.-S."/>
            <person name="Hong S.-B."/>
            <person name="Kwon S.-W."/>
        </authorList>
    </citation>
    <scope>NUCLEOTIDE SEQUENCE [LARGE SCALE GENOMIC DNA]</scope>
    <source>
        <strain evidence="1 2">KACC 21507</strain>
    </source>
</reference>
<organism evidence="1 2">
    <name type="scientific">Aristophania vespae</name>
    <dbReference type="NCBI Taxonomy" id="2697033"/>
    <lineage>
        <taxon>Bacteria</taxon>
        <taxon>Pseudomonadati</taxon>
        <taxon>Pseudomonadota</taxon>
        <taxon>Alphaproteobacteria</taxon>
        <taxon>Acetobacterales</taxon>
        <taxon>Acetobacteraceae</taxon>
        <taxon>Aristophania</taxon>
    </lineage>
</organism>